<feature type="signal peptide" evidence="2">
    <location>
        <begin position="1"/>
        <end position="28"/>
    </location>
</feature>
<dbReference type="GO" id="GO:0051762">
    <property type="term" value="P:sesquiterpene biosynthetic process"/>
    <property type="evidence" value="ECO:0000318"/>
    <property type="project" value="GO_Central"/>
</dbReference>
<sequence length="270" mass="30287">SRFFRSCVHRRILLKFSSVFLFLLQCRWRRGLRGAFTNCKFAMLLACDCDDDAQTADTINGDAPMLSSYRAPPLADHLLDKPHWLSQLKPWRRHAHGDDHLSAGIAINWSSVRSATKDWITNPMNIAMLLWLLCVAVSGAMLVLLLLGLLDGAFPTPAARNHWIEINNQVLNALFTLMSLYQHPVLCHHLFLLCRRRAALRVRAALRRLLEDPDERTVRASGERGVLRLAVGDGLRPVALLLAVRAGAGGAHGEPLPHRWRDVLQEASCC</sequence>
<keyword evidence="1" id="KW-1133">Transmembrane helix</keyword>
<dbReference type="eggNOG" id="ENOG502RHKK">
    <property type="taxonomic scope" value="Eukaryota"/>
</dbReference>
<evidence type="ECO:0000313" key="4">
    <source>
        <dbReference type="Proteomes" id="UP000059680"/>
    </source>
</evidence>
<gene>
    <name evidence="3" type="ordered locus">Os12g0109700</name>
    <name evidence="3" type="ORF">OSNPB_120109700</name>
</gene>
<organism evidence="3 4">
    <name type="scientific">Oryza sativa subsp. japonica</name>
    <name type="common">Rice</name>
    <dbReference type="NCBI Taxonomy" id="39947"/>
    <lineage>
        <taxon>Eukaryota</taxon>
        <taxon>Viridiplantae</taxon>
        <taxon>Streptophyta</taxon>
        <taxon>Embryophyta</taxon>
        <taxon>Tracheophyta</taxon>
        <taxon>Spermatophyta</taxon>
        <taxon>Magnoliopsida</taxon>
        <taxon>Liliopsida</taxon>
        <taxon>Poales</taxon>
        <taxon>Poaceae</taxon>
        <taxon>BOP clade</taxon>
        <taxon>Oryzoideae</taxon>
        <taxon>Oryzeae</taxon>
        <taxon>Oryzinae</taxon>
        <taxon>Oryza</taxon>
        <taxon>Oryza sativa</taxon>
    </lineage>
</organism>
<reference evidence="4" key="1">
    <citation type="journal article" date="2005" name="Nature">
        <title>The map-based sequence of the rice genome.</title>
        <authorList>
            <consortium name="International rice genome sequencing project (IRGSP)"/>
            <person name="Matsumoto T."/>
            <person name="Wu J."/>
            <person name="Kanamori H."/>
            <person name="Katayose Y."/>
            <person name="Fujisawa M."/>
            <person name="Namiki N."/>
            <person name="Mizuno H."/>
            <person name="Yamamoto K."/>
            <person name="Antonio B.A."/>
            <person name="Baba T."/>
            <person name="Sakata K."/>
            <person name="Nagamura Y."/>
            <person name="Aoki H."/>
            <person name="Arikawa K."/>
            <person name="Arita K."/>
            <person name="Bito T."/>
            <person name="Chiden Y."/>
            <person name="Fujitsuka N."/>
            <person name="Fukunaka R."/>
            <person name="Hamada M."/>
            <person name="Harada C."/>
            <person name="Hayashi A."/>
            <person name="Hijishita S."/>
            <person name="Honda M."/>
            <person name="Hosokawa S."/>
            <person name="Ichikawa Y."/>
            <person name="Idonuma A."/>
            <person name="Iijima M."/>
            <person name="Ikeda M."/>
            <person name="Ikeno M."/>
            <person name="Ito K."/>
            <person name="Ito S."/>
            <person name="Ito T."/>
            <person name="Ito Y."/>
            <person name="Ito Y."/>
            <person name="Iwabuchi A."/>
            <person name="Kamiya K."/>
            <person name="Karasawa W."/>
            <person name="Kurita K."/>
            <person name="Katagiri S."/>
            <person name="Kikuta A."/>
            <person name="Kobayashi H."/>
            <person name="Kobayashi N."/>
            <person name="Machita K."/>
            <person name="Maehara T."/>
            <person name="Masukawa M."/>
            <person name="Mizubayashi T."/>
            <person name="Mukai Y."/>
            <person name="Nagasaki H."/>
            <person name="Nagata Y."/>
            <person name="Naito S."/>
            <person name="Nakashima M."/>
            <person name="Nakama Y."/>
            <person name="Nakamichi Y."/>
            <person name="Nakamura M."/>
            <person name="Meguro A."/>
            <person name="Negishi M."/>
            <person name="Ohta I."/>
            <person name="Ohta T."/>
            <person name="Okamoto M."/>
            <person name="Ono N."/>
            <person name="Saji S."/>
            <person name="Sakaguchi M."/>
            <person name="Sakai K."/>
            <person name="Shibata M."/>
            <person name="Shimokawa T."/>
            <person name="Song J."/>
            <person name="Takazaki Y."/>
            <person name="Terasawa K."/>
            <person name="Tsugane M."/>
            <person name="Tsuji K."/>
            <person name="Ueda S."/>
            <person name="Waki K."/>
            <person name="Yamagata H."/>
            <person name="Yamamoto M."/>
            <person name="Yamamoto S."/>
            <person name="Yamane H."/>
            <person name="Yoshiki S."/>
            <person name="Yoshihara R."/>
            <person name="Yukawa K."/>
            <person name="Zhong H."/>
            <person name="Yano M."/>
            <person name="Yuan Q."/>
            <person name="Ouyang S."/>
            <person name="Liu J."/>
            <person name="Jones K.M."/>
            <person name="Gansberger K."/>
            <person name="Moffat K."/>
            <person name="Hill J."/>
            <person name="Bera J."/>
            <person name="Fadrosh D."/>
            <person name="Jin S."/>
            <person name="Johri S."/>
            <person name="Kim M."/>
            <person name="Overton L."/>
            <person name="Reardon M."/>
            <person name="Tsitrin T."/>
            <person name="Vuong H."/>
            <person name="Weaver B."/>
            <person name="Ciecko A."/>
            <person name="Tallon L."/>
            <person name="Jackson J."/>
            <person name="Pai G."/>
            <person name="Aken S.V."/>
            <person name="Utterback T."/>
            <person name="Reidmuller S."/>
            <person name="Feldblyum T."/>
            <person name="Hsiao J."/>
            <person name="Zismann V."/>
            <person name="Iobst S."/>
            <person name="de Vazeille A.R."/>
            <person name="Buell C.R."/>
            <person name="Ying K."/>
            <person name="Li Y."/>
            <person name="Lu T."/>
            <person name="Huang Y."/>
            <person name="Zhao Q."/>
            <person name="Feng Q."/>
            <person name="Zhang L."/>
            <person name="Zhu J."/>
            <person name="Weng Q."/>
            <person name="Mu J."/>
            <person name="Lu Y."/>
            <person name="Fan D."/>
            <person name="Liu Y."/>
            <person name="Guan J."/>
            <person name="Zhang Y."/>
            <person name="Yu S."/>
            <person name="Liu X."/>
            <person name="Zhang Y."/>
            <person name="Hong G."/>
            <person name="Han B."/>
            <person name="Choisne N."/>
            <person name="Demange N."/>
            <person name="Orjeda G."/>
            <person name="Samain S."/>
            <person name="Cattolico L."/>
            <person name="Pelletier E."/>
            <person name="Couloux A."/>
            <person name="Segurens B."/>
            <person name="Wincker P."/>
            <person name="D'Hont A."/>
            <person name="Scarpelli C."/>
            <person name="Weissenbach J."/>
            <person name="Salanoubat M."/>
            <person name="Quetier F."/>
            <person name="Yu Y."/>
            <person name="Kim H.R."/>
            <person name="Rambo T."/>
            <person name="Currie J."/>
            <person name="Collura K."/>
            <person name="Luo M."/>
            <person name="Yang T."/>
            <person name="Ammiraju J.S.S."/>
            <person name="Engler F."/>
            <person name="Soderlund C."/>
            <person name="Wing R.A."/>
            <person name="Palmer L.E."/>
            <person name="de la Bastide M."/>
            <person name="Spiegel L."/>
            <person name="Nascimento L."/>
            <person name="Zutavern T."/>
            <person name="O'Shaughnessy A."/>
            <person name="Dike S."/>
            <person name="Dedhia N."/>
            <person name="Preston R."/>
            <person name="Balija V."/>
            <person name="McCombie W.R."/>
            <person name="Chow T."/>
            <person name="Chen H."/>
            <person name="Chung M."/>
            <person name="Chen C."/>
            <person name="Shaw J."/>
            <person name="Wu H."/>
            <person name="Hsiao K."/>
            <person name="Chao Y."/>
            <person name="Chu M."/>
            <person name="Cheng C."/>
            <person name="Hour A."/>
            <person name="Lee P."/>
            <person name="Lin S."/>
            <person name="Lin Y."/>
            <person name="Liou J."/>
            <person name="Liu S."/>
            <person name="Hsing Y."/>
            <person name="Raghuvanshi S."/>
            <person name="Mohanty A."/>
            <person name="Bharti A.K."/>
            <person name="Gaur A."/>
            <person name="Gupta V."/>
            <person name="Kumar D."/>
            <person name="Ravi V."/>
            <person name="Vij S."/>
            <person name="Kapur A."/>
            <person name="Khurana P."/>
            <person name="Khurana P."/>
            <person name="Khurana J.P."/>
            <person name="Tyagi A.K."/>
            <person name="Gaikwad K."/>
            <person name="Singh A."/>
            <person name="Dalal V."/>
            <person name="Srivastava S."/>
            <person name="Dixit A."/>
            <person name="Pal A.K."/>
            <person name="Ghazi I.A."/>
            <person name="Yadav M."/>
            <person name="Pandit A."/>
            <person name="Bhargava A."/>
            <person name="Sureshbabu K."/>
            <person name="Batra K."/>
            <person name="Sharma T.R."/>
            <person name="Mohapatra T."/>
            <person name="Singh N.K."/>
            <person name="Messing J."/>
            <person name="Nelson A.B."/>
            <person name="Fuks G."/>
            <person name="Kavchok S."/>
            <person name="Keizer G."/>
            <person name="Linton E."/>
            <person name="Llaca V."/>
            <person name="Song R."/>
            <person name="Tanyolac B."/>
            <person name="Young S."/>
            <person name="Ho-Il K."/>
            <person name="Hahn J.H."/>
            <person name="Sangsakoo G."/>
            <person name="Vanavichit A."/>
            <person name="de Mattos Luiz.A.T."/>
            <person name="Zimmer P.D."/>
            <person name="Malone G."/>
            <person name="Dellagostin O."/>
            <person name="de Oliveira A.C."/>
            <person name="Bevan M."/>
            <person name="Bancroft I."/>
            <person name="Minx P."/>
            <person name="Cordum H."/>
            <person name="Wilson R."/>
            <person name="Cheng Z."/>
            <person name="Jin W."/>
            <person name="Jiang J."/>
            <person name="Leong S.A."/>
            <person name="Iwama H."/>
            <person name="Gojobori T."/>
            <person name="Itoh T."/>
            <person name="Niimura Y."/>
            <person name="Fujii Y."/>
            <person name="Habara T."/>
            <person name="Sakai H."/>
            <person name="Sato Y."/>
            <person name="Wilson G."/>
            <person name="Kumar K."/>
            <person name="McCouch S."/>
            <person name="Juretic N."/>
            <person name="Hoen D."/>
            <person name="Wright S."/>
            <person name="Bruskiewich R."/>
            <person name="Bureau T."/>
            <person name="Miyao A."/>
            <person name="Hirochika H."/>
            <person name="Nishikawa T."/>
            <person name="Kadowaki K."/>
            <person name="Sugiura M."/>
            <person name="Burr B."/>
            <person name="Sasaki T."/>
        </authorList>
    </citation>
    <scope>NUCLEOTIDE SEQUENCE [LARGE SCALE GENOMIC DNA]</scope>
    <source>
        <strain evidence="4">cv. Nipponbare</strain>
    </source>
</reference>
<evidence type="ECO:0000313" key="3">
    <source>
        <dbReference type="EMBL" id="BAT15541.1"/>
    </source>
</evidence>
<evidence type="ECO:0000256" key="1">
    <source>
        <dbReference type="SAM" id="Phobius"/>
    </source>
</evidence>
<dbReference type="PANTHER" id="PTHR31045:SF3">
    <property type="entry name" value="OS12G0109700 PROTEIN"/>
    <property type="match status" value="1"/>
</dbReference>
<keyword evidence="1" id="KW-0812">Transmembrane</keyword>
<dbReference type="EMBL" id="AP014968">
    <property type="protein sequence ID" value="BAT15541.1"/>
    <property type="molecule type" value="Genomic_DNA"/>
</dbReference>
<dbReference type="Proteomes" id="UP000059680">
    <property type="component" value="Chromosome 12"/>
</dbReference>
<dbReference type="PaxDb" id="39947-A0A0P0Y606"/>
<dbReference type="InParanoid" id="A0A0P0Y606"/>
<dbReference type="GO" id="GO:0009975">
    <property type="term" value="F:cyclase activity"/>
    <property type="evidence" value="ECO:0000318"/>
    <property type="project" value="GO_Central"/>
</dbReference>
<protein>
    <submittedName>
        <fullName evidence="3">Os12g0109700 protein</fullName>
    </submittedName>
</protein>
<evidence type="ECO:0000256" key="2">
    <source>
        <dbReference type="SAM" id="SignalP"/>
    </source>
</evidence>
<dbReference type="InterPro" id="IPR021369">
    <property type="entry name" value="DUF2985"/>
</dbReference>
<feature type="non-terminal residue" evidence="3">
    <location>
        <position position="270"/>
    </location>
</feature>
<dbReference type="Pfam" id="PF11204">
    <property type="entry name" value="DUF2985"/>
    <property type="match status" value="1"/>
</dbReference>
<dbReference type="STRING" id="39947.A0A0P0Y606"/>
<keyword evidence="1" id="KW-0472">Membrane</keyword>
<reference evidence="3 4" key="3">
    <citation type="journal article" date="2013" name="Rice">
        <title>Improvement of the Oryza sativa Nipponbare reference genome using next generation sequence and optical map data.</title>
        <authorList>
            <person name="Kawahara Y."/>
            <person name="de la Bastide M."/>
            <person name="Hamilton J.P."/>
            <person name="Kanamori H."/>
            <person name="McCombie W.R."/>
            <person name="Ouyang S."/>
            <person name="Schwartz D.C."/>
            <person name="Tanaka T."/>
            <person name="Wu J."/>
            <person name="Zhou S."/>
            <person name="Childs K.L."/>
            <person name="Davidson R.M."/>
            <person name="Lin H."/>
            <person name="Quesada-Ocampo L."/>
            <person name="Vaillancourt B."/>
            <person name="Sakai H."/>
            <person name="Lee S.S."/>
            <person name="Kim J."/>
            <person name="Numa H."/>
            <person name="Itoh T."/>
            <person name="Buell C.R."/>
            <person name="Matsumoto T."/>
        </authorList>
    </citation>
    <scope>NUCLEOTIDE SEQUENCE [LARGE SCALE GENOMIC DNA]</scope>
    <source>
        <strain evidence="4">cv. Nipponbare</strain>
    </source>
</reference>
<keyword evidence="2" id="KW-0732">Signal</keyword>
<proteinExistence type="predicted"/>
<feature type="transmembrane region" description="Helical" evidence="1">
    <location>
        <begin position="126"/>
        <end position="150"/>
    </location>
</feature>
<reference evidence="3 4" key="2">
    <citation type="journal article" date="2013" name="Plant Cell Physiol.">
        <title>Rice Annotation Project Database (RAP-DB): an integrative and interactive database for rice genomics.</title>
        <authorList>
            <person name="Sakai H."/>
            <person name="Lee S.S."/>
            <person name="Tanaka T."/>
            <person name="Numa H."/>
            <person name="Kim J."/>
            <person name="Kawahara Y."/>
            <person name="Wakimoto H."/>
            <person name="Yang C.C."/>
            <person name="Iwamoto M."/>
            <person name="Abe T."/>
            <person name="Yamada Y."/>
            <person name="Muto A."/>
            <person name="Inokuchi H."/>
            <person name="Ikemura T."/>
            <person name="Matsumoto T."/>
            <person name="Sasaki T."/>
            <person name="Itoh T."/>
        </authorList>
    </citation>
    <scope>NUCLEOTIDE SEQUENCE [LARGE SCALE GENOMIC DNA]</scope>
    <source>
        <strain evidence="4">cv. Nipponbare</strain>
    </source>
</reference>
<feature type="chain" id="PRO_5006057399" evidence="2">
    <location>
        <begin position="29"/>
        <end position="270"/>
    </location>
</feature>
<name>A0A0P0Y606_ORYSJ</name>
<dbReference type="PANTHER" id="PTHR31045">
    <property type="entry name" value="PLAC8 FAMILY PROTEIN-RELATED"/>
    <property type="match status" value="1"/>
</dbReference>
<keyword evidence="4" id="KW-1185">Reference proteome</keyword>
<feature type="transmembrane region" description="Helical" evidence="1">
    <location>
        <begin position="170"/>
        <end position="193"/>
    </location>
</feature>
<accession>A0A0P0Y606</accession>
<dbReference type="AlphaFoldDB" id="A0A0P0Y606"/>
<dbReference type="Gramene" id="Os12t0109700-01">
    <property type="protein sequence ID" value="Os12t0109700-01"/>
    <property type="gene ID" value="Os12g0109700"/>
</dbReference>